<dbReference type="Proteomes" id="UP000297703">
    <property type="component" value="Unassembled WGS sequence"/>
</dbReference>
<keyword evidence="3" id="KW-1185">Reference proteome</keyword>
<evidence type="ECO:0000313" key="3">
    <source>
        <dbReference type="Proteomes" id="UP000297703"/>
    </source>
</evidence>
<evidence type="ECO:0000313" key="2">
    <source>
        <dbReference type="EMBL" id="TFJ96283.1"/>
    </source>
</evidence>
<comment type="caution">
    <text evidence="2">The sequence shown here is derived from an EMBL/GenBank/DDBJ whole genome shotgun (WGS) entry which is preliminary data.</text>
</comment>
<name>A0A4D9DMR9_9SAUR</name>
<organism evidence="2 3">
    <name type="scientific">Platysternon megacephalum</name>
    <name type="common">big-headed turtle</name>
    <dbReference type="NCBI Taxonomy" id="55544"/>
    <lineage>
        <taxon>Eukaryota</taxon>
        <taxon>Metazoa</taxon>
        <taxon>Chordata</taxon>
        <taxon>Craniata</taxon>
        <taxon>Vertebrata</taxon>
        <taxon>Euteleostomi</taxon>
        <taxon>Archelosauria</taxon>
        <taxon>Testudinata</taxon>
        <taxon>Testudines</taxon>
        <taxon>Cryptodira</taxon>
        <taxon>Durocryptodira</taxon>
        <taxon>Testudinoidea</taxon>
        <taxon>Platysternidae</taxon>
        <taxon>Platysternon</taxon>
    </lineage>
</organism>
<dbReference type="AlphaFoldDB" id="A0A4D9DMR9"/>
<gene>
    <name evidence="2" type="ORF">DR999_PMT21940</name>
</gene>
<evidence type="ECO:0000256" key="1">
    <source>
        <dbReference type="SAM" id="SignalP"/>
    </source>
</evidence>
<feature type="signal peptide" evidence="1">
    <location>
        <begin position="1"/>
        <end position="16"/>
    </location>
</feature>
<reference evidence="2 3" key="2">
    <citation type="submission" date="2019-04" db="EMBL/GenBank/DDBJ databases">
        <title>The genome sequence of big-headed turtle.</title>
        <authorList>
            <person name="Gong S."/>
        </authorList>
    </citation>
    <scope>NUCLEOTIDE SEQUENCE [LARGE SCALE GENOMIC DNA]</scope>
    <source>
        <strain evidence="2">DO16091913</strain>
        <tissue evidence="2">Muscle</tissue>
    </source>
</reference>
<protein>
    <submittedName>
        <fullName evidence="2">Glycerophosphoryl diester phosphodiesterase</fullName>
    </submittedName>
</protein>
<dbReference type="EMBL" id="QXTE01000716">
    <property type="protein sequence ID" value="TFJ96283.1"/>
    <property type="molecule type" value="Genomic_DNA"/>
</dbReference>
<keyword evidence="1" id="KW-0732">Signal</keyword>
<proteinExistence type="predicted"/>
<sequence length="88" mass="9155">MVVGILVDTLVGMAVATAVDMADMADTEDTDMGFGLSVADMGFGLSVADMGFGLSAADMGFGLSLAADLWYRTPHRKTSFCNGVEPEI</sequence>
<reference evidence="2 3" key="1">
    <citation type="submission" date="2019-04" db="EMBL/GenBank/DDBJ databases">
        <title>Draft genome of the big-headed turtle Platysternon megacephalum.</title>
        <authorList>
            <person name="Gong S."/>
        </authorList>
    </citation>
    <scope>NUCLEOTIDE SEQUENCE [LARGE SCALE GENOMIC DNA]</scope>
    <source>
        <strain evidence="2">DO16091913</strain>
        <tissue evidence="2">Muscle</tissue>
    </source>
</reference>
<feature type="chain" id="PRO_5020039886" evidence="1">
    <location>
        <begin position="17"/>
        <end position="88"/>
    </location>
</feature>
<accession>A0A4D9DMR9</accession>